<protein>
    <recommendedName>
        <fullName evidence="4">cysteine synthase</fullName>
        <ecNumber evidence="4">2.5.1.47</ecNumber>
    </recommendedName>
    <alternativeName>
        <fullName evidence="9">O-acetylserine (thiol)-lyase</fullName>
    </alternativeName>
</protein>
<evidence type="ECO:0000259" key="13">
    <source>
        <dbReference type="Pfam" id="PF00291"/>
    </source>
</evidence>
<dbReference type="GO" id="GO:0004124">
    <property type="term" value="F:cysteine synthase activity"/>
    <property type="evidence" value="ECO:0007669"/>
    <property type="project" value="UniProtKB-EC"/>
</dbReference>
<keyword evidence="8" id="KW-0198">Cysteine biosynthesis</keyword>
<dbReference type="AlphaFoldDB" id="A0A4Y7RFJ8"/>
<evidence type="ECO:0000256" key="2">
    <source>
        <dbReference type="ARBA" id="ARBA00004895"/>
    </source>
</evidence>
<organism evidence="14 15">
    <name type="scientific">Pelotomaculum schinkii</name>
    <dbReference type="NCBI Taxonomy" id="78350"/>
    <lineage>
        <taxon>Bacteria</taxon>
        <taxon>Bacillati</taxon>
        <taxon>Bacillota</taxon>
        <taxon>Clostridia</taxon>
        <taxon>Eubacteriales</taxon>
        <taxon>Desulfotomaculaceae</taxon>
        <taxon>Pelotomaculum</taxon>
    </lineage>
</organism>
<dbReference type="InterPro" id="IPR036052">
    <property type="entry name" value="TrpB-like_PALP_sf"/>
</dbReference>
<evidence type="ECO:0000313" key="15">
    <source>
        <dbReference type="Proteomes" id="UP000298324"/>
    </source>
</evidence>
<dbReference type="NCBIfam" id="TIGR01136">
    <property type="entry name" value="cysKM"/>
    <property type="match status" value="1"/>
</dbReference>
<evidence type="ECO:0000256" key="11">
    <source>
        <dbReference type="PIRSR" id="PIRSR605856-50"/>
    </source>
</evidence>
<dbReference type="InterPro" id="IPR050214">
    <property type="entry name" value="Cys_Synth/Cystath_Beta-Synth"/>
</dbReference>
<dbReference type="InterPro" id="IPR005856">
    <property type="entry name" value="Cys_synth"/>
</dbReference>
<comment type="pathway">
    <text evidence="2">Amino-acid biosynthesis; L-cysteine biosynthesis.</text>
</comment>
<keyword evidence="15" id="KW-1185">Reference proteome</keyword>
<feature type="binding site" evidence="11">
    <location>
        <position position="70"/>
    </location>
    <ligand>
        <name>pyridoxal 5'-phosphate</name>
        <dbReference type="ChEBI" id="CHEBI:597326"/>
    </ligand>
</feature>
<comment type="catalytic activity">
    <reaction evidence="10">
        <text>O-acetyl-L-serine + hydrogen sulfide = L-cysteine + acetate</text>
        <dbReference type="Rhea" id="RHEA:14829"/>
        <dbReference type="ChEBI" id="CHEBI:29919"/>
        <dbReference type="ChEBI" id="CHEBI:30089"/>
        <dbReference type="ChEBI" id="CHEBI:35235"/>
        <dbReference type="ChEBI" id="CHEBI:58340"/>
        <dbReference type="EC" id="2.5.1.47"/>
    </reaction>
</comment>
<dbReference type="CDD" id="cd01561">
    <property type="entry name" value="CBS_like"/>
    <property type="match status" value="1"/>
</dbReference>
<proteinExistence type="inferred from homology"/>
<feature type="binding site" evidence="11">
    <location>
        <position position="256"/>
    </location>
    <ligand>
        <name>pyridoxal 5'-phosphate</name>
        <dbReference type="ChEBI" id="CHEBI:597326"/>
    </ligand>
</feature>
<evidence type="ECO:0000256" key="6">
    <source>
        <dbReference type="ARBA" id="ARBA00022679"/>
    </source>
</evidence>
<evidence type="ECO:0000256" key="3">
    <source>
        <dbReference type="ARBA" id="ARBA00007103"/>
    </source>
</evidence>
<evidence type="ECO:0000256" key="8">
    <source>
        <dbReference type="ARBA" id="ARBA00023192"/>
    </source>
</evidence>
<evidence type="ECO:0000256" key="4">
    <source>
        <dbReference type="ARBA" id="ARBA00012681"/>
    </source>
</evidence>
<dbReference type="EC" id="2.5.1.47" evidence="4"/>
<dbReference type="PANTHER" id="PTHR10314">
    <property type="entry name" value="CYSTATHIONINE BETA-SYNTHASE"/>
    <property type="match status" value="1"/>
</dbReference>
<evidence type="ECO:0000256" key="1">
    <source>
        <dbReference type="ARBA" id="ARBA00001933"/>
    </source>
</evidence>
<dbReference type="InterPro" id="IPR001926">
    <property type="entry name" value="TrpB-like_PALP"/>
</dbReference>
<keyword evidence="7 11" id="KW-0663">Pyridoxal phosphate</keyword>
<dbReference type="EMBL" id="QFGA01000001">
    <property type="protein sequence ID" value="TEB07778.1"/>
    <property type="molecule type" value="Genomic_DNA"/>
</dbReference>
<keyword evidence="6 14" id="KW-0808">Transferase</keyword>
<accession>A0A4Y7RFJ8</accession>
<feature type="modified residue" description="N6-(pyridoxal phosphate)lysine" evidence="12">
    <location>
        <position position="40"/>
    </location>
</feature>
<evidence type="ECO:0000256" key="12">
    <source>
        <dbReference type="PIRSR" id="PIRSR605856-51"/>
    </source>
</evidence>
<dbReference type="Pfam" id="PF00291">
    <property type="entry name" value="PALP"/>
    <property type="match status" value="1"/>
</dbReference>
<reference evidence="14 15" key="1">
    <citation type="journal article" date="2018" name="Environ. Microbiol.">
        <title>Novel energy conservation strategies and behaviour of Pelotomaculum schinkii driving syntrophic propionate catabolism.</title>
        <authorList>
            <person name="Hidalgo-Ahumada C.A.P."/>
            <person name="Nobu M.K."/>
            <person name="Narihiro T."/>
            <person name="Tamaki H."/>
            <person name="Liu W.T."/>
            <person name="Kamagata Y."/>
            <person name="Stams A.J.M."/>
            <person name="Imachi H."/>
            <person name="Sousa D.Z."/>
        </authorList>
    </citation>
    <scope>NUCLEOTIDE SEQUENCE [LARGE SCALE GENOMIC DNA]</scope>
    <source>
        <strain evidence="14 15">HH</strain>
    </source>
</reference>
<sequence length="302" mass="32249">MDIFDSIGNTPLVELKSLTNGSKVKILGKLEGCNPGGSIKDRTAYYLIKKAEESGELTKGKIILEPTSGNTGIALAMIGAAKGYKVTLVVPGCVSVERSRILEAFGADVIITPAEEGTDGSIRKAHQVIKEEPDKYYMPNQFVNENNSLAHYETLGPEVYAQTNGEIDVFVAGMGTTGTLMGASRYLKEKKPGVKVVGIEPTVGHAIQGLKNMQEAIVPEIYNPGMLDEIITIEDDEAYETARLLATKEGIFVGMSSGAAVAGALKIAERMSTGVIVAILPDRGDRYLSTTLFRSICAKCSP</sequence>
<dbReference type="SUPFAM" id="SSF53686">
    <property type="entry name" value="Tryptophan synthase beta subunit-like PLP-dependent enzymes"/>
    <property type="match status" value="1"/>
</dbReference>
<dbReference type="InterPro" id="IPR001216">
    <property type="entry name" value="P-phosphate_BS"/>
</dbReference>
<keyword evidence="5" id="KW-0028">Amino-acid biosynthesis</keyword>
<comment type="similarity">
    <text evidence="3">Belongs to the cysteine synthase/cystathionine beta-synthase family.</text>
</comment>
<evidence type="ECO:0000256" key="10">
    <source>
        <dbReference type="ARBA" id="ARBA00047931"/>
    </source>
</evidence>
<evidence type="ECO:0000256" key="9">
    <source>
        <dbReference type="ARBA" id="ARBA00030296"/>
    </source>
</evidence>
<gene>
    <name evidence="14" type="primary">cysM</name>
    <name evidence="14" type="ORF">Psch_01333</name>
</gene>
<dbReference type="PROSITE" id="PS00901">
    <property type="entry name" value="CYS_SYNTHASE"/>
    <property type="match status" value="1"/>
</dbReference>
<dbReference type="FunFam" id="3.40.50.1100:FF:000006">
    <property type="entry name" value="Cysteine synthase"/>
    <property type="match status" value="1"/>
</dbReference>
<evidence type="ECO:0000256" key="5">
    <source>
        <dbReference type="ARBA" id="ARBA00022605"/>
    </source>
</evidence>
<feature type="domain" description="Tryptophan synthase beta chain-like PALP" evidence="13">
    <location>
        <begin position="4"/>
        <end position="282"/>
    </location>
</feature>
<evidence type="ECO:0000256" key="7">
    <source>
        <dbReference type="ARBA" id="ARBA00022898"/>
    </source>
</evidence>
<evidence type="ECO:0000313" key="14">
    <source>
        <dbReference type="EMBL" id="TEB07778.1"/>
    </source>
</evidence>
<name>A0A4Y7RFJ8_9FIRM</name>
<dbReference type="GO" id="GO:0006535">
    <property type="term" value="P:cysteine biosynthetic process from serine"/>
    <property type="evidence" value="ECO:0007669"/>
    <property type="project" value="InterPro"/>
</dbReference>
<dbReference type="Proteomes" id="UP000298324">
    <property type="component" value="Unassembled WGS sequence"/>
</dbReference>
<comment type="caution">
    <text evidence="14">The sequence shown here is derived from an EMBL/GenBank/DDBJ whole genome shotgun (WGS) entry which is preliminary data.</text>
</comment>
<dbReference type="Gene3D" id="3.40.50.1100">
    <property type="match status" value="2"/>
</dbReference>
<dbReference type="RefSeq" id="WP_190239581.1">
    <property type="nucleotide sequence ID" value="NZ_QFGA01000001.1"/>
</dbReference>
<feature type="binding site" evidence="11">
    <location>
        <begin position="175"/>
        <end position="179"/>
    </location>
    <ligand>
        <name>pyridoxal 5'-phosphate</name>
        <dbReference type="ChEBI" id="CHEBI:597326"/>
    </ligand>
</feature>
<comment type="cofactor">
    <cofactor evidence="1 11">
        <name>pyridoxal 5'-phosphate</name>
        <dbReference type="ChEBI" id="CHEBI:597326"/>
    </cofactor>
</comment>